<dbReference type="AlphaFoldDB" id="W7BKL5"/>
<sequence>MSKKAILDRIEDGKAVFLLEPDEQIWTIPQTKLPKNIQEGSSVLIDGTRITLDAQTTAKNKARIASKLEQLRRKKWAINKELFQKWLTVSEIHDIVIKNK</sequence>
<dbReference type="InterPro" id="IPR021377">
    <property type="entry name" value="DUF3006"/>
</dbReference>
<dbReference type="Pfam" id="PF11213">
    <property type="entry name" value="DUF3006"/>
    <property type="match status" value="1"/>
</dbReference>
<accession>W7BKL5</accession>
<organism evidence="1 2">
    <name type="scientific">Listeria cornellensis FSL F6-0969</name>
    <dbReference type="NCBI Taxonomy" id="1265820"/>
    <lineage>
        <taxon>Bacteria</taxon>
        <taxon>Bacillati</taxon>
        <taxon>Bacillota</taxon>
        <taxon>Bacilli</taxon>
        <taxon>Bacillales</taxon>
        <taxon>Listeriaceae</taxon>
        <taxon>Listeria</taxon>
    </lineage>
</organism>
<protein>
    <submittedName>
        <fullName evidence="1">Uncharacterized protein</fullName>
    </submittedName>
</protein>
<evidence type="ECO:0000313" key="1">
    <source>
        <dbReference type="EMBL" id="EUJ25345.1"/>
    </source>
</evidence>
<dbReference type="Gene3D" id="6.20.120.50">
    <property type="match status" value="1"/>
</dbReference>
<name>W7BKL5_9LIST</name>
<dbReference type="PATRIC" id="fig|1265820.5.peg.3483"/>
<keyword evidence="2" id="KW-1185">Reference proteome</keyword>
<comment type="caution">
    <text evidence="1">The sequence shown here is derived from an EMBL/GenBank/DDBJ whole genome shotgun (WGS) entry which is preliminary data.</text>
</comment>
<gene>
    <name evidence="1" type="ORF">PCORN_17674</name>
</gene>
<proteinExistence type="predicted"/>
<dbReference type="EMBL" id="AODE01000044">
    <property type="protein sequence ID" value="EUJ25345.1"/>
    <property type="molecule type" value="Genomic_DNA"/>
</dbReference>
<dbReference type="OrthoDB" id="2366034at2"/>
<evidence type="ECO:0000313" key="2">
    <source>
        <dbReference type="Proteomes" id="UP000019254"/>
    </source>
</evidence>
<reference evidence="1 2" key="1">
    <citation type="journal article" date="2014" name="Int. J. Syst. Evol. Microbiol.">
        <title>Listeria floridensis sp. nov., Listeria aquatica sp. nov., Listeria cornellensis sp. nov., Listeria riparia sp. nov. and Listeria grandensis sp. nov., from agricultural and natural environments.</title>
        <authorList>
            <person name="den Bakker H.C."/>
            <person name="Warchocki S."/>
            <person name="Wright E.M."/>
            <person name="Allred A.F."/>
            <person name="Ahlstrom C."/>
            <person name="Manuel C.S."/>
            <person name="Stasiewicz M.J."/>
            <person name="Burrell A."/>
            <person name="Roof S."/>
            <person name="Strawn L."/>
            <person name="Fortes E.D."/>
            <person name="Nightingale K.K."/>
            <person name="Kephart D."/>
            <person name="Wiedmann M."/>
        </authorList>
    </citation>
    <scope>NUCLEOTIDE SEQUENCE [LARGE SCALE GENOMIC DNA]</scope>
    <source>
        <strain evidence="2">FSL F6-969</strain>
    </source>
</reference>
<dbReference type="STRING" id="1265820.PCORN_17674"/>
<dbReference type="Proteomes" id="UP000019254">
    <property type="component" value="Unassembled WGS sequence"/>
</dbReference>